<keyword evidence="2" id="KW-1185">Reference proteome</keyword>
<dbReference type="InterPro" id="IPR008969">
    <property type="entry name" value="CarboxyPept-like_regulatory"/>
</dbReference>
<protein>
    <submittedName>
        <fullName evidence="1">Uncharacterized protein</fullName>
    </submittedName>
</protein>
<dbReference type="EMBL" id="JAALLT010000002">
    <property type="protein sequence ID" value="NGP76539.1"/>
    <property type="molecule type" value="Genomic_DNA"/>
</dbReference>
<sequence length="139" mass="15366">MKNPITLKKCTGIFLGLLMILGGCNVNDGVTEVKNVKVKLRGKVFDGSTGEEVPNAIVTIYESVQNGGGEYRFKDFERATATTDSYGNYKLSGIIRNCNLDETGGSIMVSRPEHSDGYISYKGSFRCTERLQDRNLIIR</sequence>
<dbReference type="AlphaFoldDB" id="A0A6M1SNA2"/>
<dbReference type="PROSITE" id="PS51257">
    <property type="entry name" value="PROKAR_LIPOPROTEIN"/>
    <property type="match status" value="1"/>
</dbReference>
<dbReference type="InterPro" id="IPR015889">
    <property type="entry name" value="Intradiol_dOase_core"/>
</dbReference>
<accession>A0A6M1SNA2</accession>
<dbReference type="SUPFAM" id="SSF49464">
    <property type="entry name" value="Carboxypeptidase regulatory domain-like"/>
    <property type="match status" value="1"/>
</dbReference>
<dbReference type="Gene3D" id="2.60.130.10">
    <property type="entry name" value="Aromatic compound dioxygenase"/>
    <property type="match status" value="1"/>
</dbReference>
<evidence type="ECO:0000313" key="1">
    <source>
        <dbReference type="EMBL" id="NGP76539.1"/>
    </source>
</evidence>
<dbReference type="GO" id="GO:0016702">
    <property type="term" value="F:oxidoreductase activity, acting on single donors with incorporation of molecular oxygen, incorporation of two atoms of oxygen"/>
    <property type="evidence" value="ECO:0007669"/>
    <property type="project" value="InterPro"/>
</dbReference>
<comment type="caution">
    <text evidence="1">The sequence shown here is derived from an EMBL/GenBank/DDBJ whole genome shotgun (WGS) entry which is preliminary data.</text>
</comment>
<reference evidence="1 2" key="1">
    <citation type="submission" date="2020-02" db="EMBL/GenBank/DDBJ databases">
        <title>Balneolaceae bacterium YR4-1, complete genome.</title>
        <authorList>
            <person name="Li Y."/>
            <person name="Wu S."/>
        </authorList>
    </citation>
    <scope>NUCLEOTIDE SEQUENCE [LARGE SCALE GENOMIC DNA]</scope>
    <source>
        <strain evidence="1 2">YR4-1</strain>
    </source>
</reference>
<gene>
    <name evidence="1" type="ORF">G3570_07840</name>
</gene>
<dbReference type="GO" id="GO:0005506">
    <property type="term" value="F:iron ion binding"/>
    <property type="evidence" value="ECO:0007669"/>
    <property type="project" value="InterPro"/>
</dbReference>
<evidence type="ECO:0000313" key="2">
    <source>
        <dbReference type="Proteomes" id="UP000473278"/>
    </source>
</evidence>
<dbReference type="Proteomes" id="UP000473278">
    <property type="component" value="Unassembled WGS sequence"/>
</dbReference>
<organism evidence="1 2">
    <name type="scientific">Halalkalibaculum roseum</name>
    <dbReference type="NCBI Taxonomy" id="2709311"/>
    <lineage>
        <taxon>Bacteria</taxon>
        <taxon>Pseudomonadati</taxon>
        <taxon>Balneolota</taxon>
        <taxon>Balneolia</taxon>
        <taxon>Balneolales</taxon>
        <taxon>Balneolaceae</taxon>
        <taxon>Halalkalibaculum</taxon>
    </lineage>
</organism>
<proteinExistence type="predicted"/>
<dbReference type="RefSeq" id="WP_165140968.1">
    <property type="nucleotide sequence ID" value="NZ_JAALLT010000002.1"/>
</dbReference>
<name>A0A6M1SNA2_9BACT</name>